<comment type="caution">
    <text evidence="7">The sequence shown here is derived from an EMBL/GenBank/DDBJ whole genome shotgun (WGS) entry which is preliminary data.</text>
</comment>
<dbReference type="Pfam" id="PF00270">
    <property type="entry name" value="DEAD"/>
    <property type="match status" value="1"/>
</dbReference>
<keyword evidence="4" id="KW-0067">ATP-binding</keyword>
<dbReference type="SMART" id="SM00490">
    <property type="entry name" value="HELICc"/>
    <property type="match status" value="1"/>
</dbReference>
<proteinExistence type="predicted"/>
<dbReference type="Gene3D" id="3.40.50.300">
    <property type="entry name" value="P-loop containing nucleotide triphosphate hydrolases"/>
    <property type="match status" value="2"/>
</dbReference>
<dbReference type="InterPro" id="IPR027417">
    <property type="entry name" value="P-loop_NTPase"/>
</dbReference>
<dbReference type="Proteomes" id="UP001595539">
    <property type="component" value="Unassembled WGS sequence"/>
</dbReference>
<dbReference type="InterPro" id="IPR001650">
    <property type="entry name" value="Helicase_C-like"/>
</dbReference>
<feature type="domain" description="Helicase C-terminal" evidence="6">
    <location>
        <begin position="571"/>
        <end position="784"/>
    </location>
</feature>
<dbReference type="InterPro" id="IPR050474">
    <property type="entry name" value="Hel308_SKI2-like"/>
</dbReference>
<evidence type="ECO:0000259" key="6">
    <source>
        <dbReference type="PROSITE" id="PS51194"/>
    </source>
</evidence>
<gene>
    <name evidence="7" type="ORF">ACFOM8_22135</name>
</gene>
<accession>A0ABV7UAF8</accession>
<evidence type="ECO:0000256" key="1">
    <source>
        <dbReference type="ARBA" id="ARBA00022741"/>
    </source>
</evidence>
<evidence type="ECO:0000313" key="8">
    <source>
        <dbReference type="Proteomes" id="UP001595539"/>
    </source>
</evidence>
<dbReference type="RefSeq" id="WP_377764558.1">
    <property type="nucleotide sequence ID" value="NZ_JBHRXY010000072.1"/>
</dbReference>
<keyword evidence="3 7" id="KW-0347">Helicase</keyword>
<dbReference type="GO" id="GO:0004386">
    <property type="term" value="F:helicase activity"/>
    <property type="evidence" value="ECO:0007669"/>
    <property type="project" value="UniProtKB-KW"/>
</dbReference>
<name>A0ABV7UAF8_9RHOB</name>
<dbReference type="EMBL" id="JBHRXY010000072">
    <property type="protein sequence ID" value="MFC3632113.1"/>
    <property type="molecule type" value="Genomic_DNA"/>
</dbReference>
<dbReference type="InterPro" id="IPR014001">
    <property type="entry name" value="Helicase_ATP-bd"/>
</dbReference>
<evidence type="ECO:0000313" key="7">
    <source>
        <dbReference type="EMBL" id="MFC3632113.1"/>
    </source>
</evidence>
<dbReference type="PANTHER" id="PTHR47961:SF6">
    <property type="entry name" value="DNA-DIRECTED DNA POLYMERASE"/>
    <property type="match status" value="1"/>
</dbReference>
<dbReference type="PROSITE" id="PS51194">
    <property type="entry name" value="HELICASE_CTER"/>
    <property type="match status" value="1"/>
</dbReference>
<evidence type="ECO:0000256" key="3">
    <source>
        <dbReference type="ARBA" id="ARBA00022806"/>
    </source>
</evidence>
<dbReference type="SMART" id="SM00487">
    <property type="entry name" value="DEXDc"/>
    <property type="match status" value="1"/>
</dbReference>
<reference evidence="8" key="1">
    <citation type="journal article" date="2019" name="Int. J. Syst. Evol. Microbiol.">
        <title>The Global Catalogue of Microorganisms (GCM) 10K type strain sequencing project: providing services to taxonomists for standard genome sequencing and annotation.</title>
        <authorList>
            <consortium name="The Broad Institute Genomics Platform"/>
            <consortium name="The Broad Institute Genome Sequencing Center for Infectious Disease"/>
            <person name="Wu L."/>
            <person name="Ma J."/>
        </authorList>
    </citation>
    <scope>NUCLEOTIDE SEQUENCE [LARGE SCALE GENOMIC DNA]</scope>
    <source>
        <strain evidence="8">KCTC 42473</strain>
    </source>
</reference>
<organism evidence="7 8">
    <name type="scientific">Paracoccus angustae</name>
    <dbReference type="NCBI Taxonomy" id="1671480"/>
    <lineage>
        <taxon>Bacteria</taxon>
        <taxon>Pseudomonadati</taxon>
        <taxon>Pseudomonadota</taxon>
        <taxon>Alphaproteobacteria</taxon>
        <taxon>Rhodobacterales</taxon>
        <taxon>Paracoccaceae</taxon>
        <taxon>Paracoccus</taxon>
    </lineage>
</organism>
<dbReference type="InterPro" id="IPR011545">
    <property type="entry name" value="DEAD/DEAH_box_helicase_dom"/>
</dbReference>
<feature type="domain" description="Helicase ATP-binding" evidence="5">
    <location>
        <begin position="302"/>
        <end position="476"/>
    </location>
</feature>
<sequence length="1098" mass="120449">MFDPSSRALLRQAPDLPGLDPETLDELLTAAHIELATVRLLSREGEPEVASDVLDRVRRLASTFEAYVALNLRPEQTRAAAFVAASAHQILSRVREAAMDRPTVVSSDAIGSSISATLLFLIADRAADAAEVAGQLRAKGERRAVRRSLILSLRELATGNLTTLIERDFSEDRIATNDSREVATDLLLRECAYVIQGLGQEARGSSVSDSDIRSRLRRVIRLSEASAVEINLAVEGTVHHQFAGPHHLATLLSRLVNGMQAAMLVRLPTPSGAQADTWTDWLLSQAQSRPFLWINHLKAVKTGYLNRGRSMVMTSPTGSGKTTLSVLKIAATLCSGESVVYLAPTHALVDQVETDLSAQIGRLEAVSVVEDVAFEELGDRLPPFSVMTPERCLALLSFAPELFDKVGLLVFDEFHLISADDPTTSSKVSARAIDAMLALLTFLRHRKEADLLLLSAMVANGGEIARWLRVVTGREVEAFDDPWKPTRQLRSCVIYDRSDVFKAAQVASKAKTKSARSRVPAQPLGLFSLISGWHPKRPEKLVVQALTDRRPPLVKNIYGKFTSNRNEVAAQIAADYAAVGKRVIVFCNDTKACGSVADHINELLAPATIVLDETQKEMRKSVLKDVGAAEATFDPTGCRATVHHGDLLPLERRLTESVFRVRRDSESEELGLDVIAATSTIAQGLNLPCDVVILAGTDRSTAEDPSGNPRTDLRPHEILNALGRAGRAAYAATGLAIVVPAKPISVERENISLPPEGILKTVFSEQDACEKIYDPIELLLDRIEVFANPDPKVQSIIRRLSAVTTAGESGFDDVVRRSLGFFRRREVNASGADKWLERRRTALKAAEEQLEDPPVLDWQREIAVRNGVPPRLIERLVEAFDQAPSEKTATADWVNWLLDIVAEHPLDLTIFVRETALEAVFSRAYTNDTKPKAKAKRILGALKTLVSMWCAGRTLVEIEAWLLTFIRAQEGEVKQPANQSFTAQRARRFAIRIAPDLGFLCGVLGQVAAYKTAQIEGVALPVIDMLPQMVRAGDHDRHHMALRQMTANASRIETFEAHIALRESFRAGASAEMDVVRDEVTTAMLLQSFTDLDDIDLG</sequence>
<evidence type="ECO:0000259" key="5">
    <source>
        <dbReference type="PROSITE" id="PS51192"/>
    </source>
</evidence>
<keyword evidence="2" id="KW-0378">Hydrolase</keyword>
<dbReference type="PROSITE" id="PS51192">
    <property type="entry name" value="HELICASE_ATP_BIND_1"/>
    <property type="match status" value="1"/>
</dbReference>
<keyword evidence="8" id="KW-1185">Reference proteome</keyword>
<protein>
    <submittedName>
        <fullName evidence="7">DEAD/DEAH box helicase</fullName>
    </submittedName>
</protein>
<evidence type="ECO:0000256" key="2">
    <source>
        <dbReference type="ARBA" id="ARBA00022801"/>
    </source>
</evidence>
<dbReference type="PANTHER" id="PTHR47961">
    <property type="entry name" value="DNA POLYMERASE THETA, PUTATIVE (AFU_ORTHOLOGUE AFUA_1G05260)-RELATED"/>
    <property type="match status" value="1"/>
</dbReference>
<evidence type="ECO:0000256" key="4">
    <source>
        <dbReference type="ARBA" id="ARBA00022840"/>
    </source>
</evidence>
<dbReference type="SUPFAM" id="SSF52540">
    <property type="entry name" value="P-loop containing nucleoside triphosphate hydrolases"/>
    <property type="match status" value="1"/>
</dbReference>
<keyword evidence="1" id="KW-0547">Nucleotide-binding</keyword>